<dbReference type="AlphaFoldDB" id="A0A7Z0GMY1"/>
<evidence type="ECO:0000256" key="1">
    <source>
        <dbReference type="SAM" id="MobiDB-lite"/>
    </source>
</evidence>
<name>A0A7Z0GMY1_9MICC</name>
<feature type="region of interest" description="Disordered" evidence="1">
    <location>
        <begin position="1"/>
        <end position="28"/>
    </location>
</feature>
<feature type="compositionally biased region" description="Polar residues" evidence="1">
    <location>
        <begin position="14"/>
        <end position="28"/>
    </location>
</feature>
<dbReference type="Pfam" id="PF20060">
    <property type="entry name" value="DUF6459"/>
    <property type="match status" value="1"/>
</dbReference>
<dbReference type="Proteomes" id="UP000535437">
    <property type="component" value="Unassembled WGS sequence"/>
</dbReference>
<keyword evidence="3" id="KW-1185">Reference proteome</keyword>
<accession>A0A7Z0GMY1</accession>
<sequence>MTAPIPEQHLEAAAQSTSRGQTDAQTTTRLDCLEPLIRLDARVRRDPEASWTGPPMRRPNTFRLQREDEVQRLMNRAGSDGVSVNATAGGDRRRPTELASLREERRQVIAVSRLICQATMETLAGVRPVQQLRRWLDPLVYAKVQERSVLLEHTRRLTRGHENPSRETTTPPRLSLRRIRTHSVEAGVWEVSVIFSEETRTRACAMRVEAHRGRWRAVALELG</sequence>
<evidence type="ECO:0000313" key="3">
    <source>
        <dbReference type="Proteomes" id="UP000535437"/>
    </source>
</evidence>
<proteinExistence type="predicted"/>
<dbReference type="RefSeq" id="WP_179542247.1">
    <property type="nucleotide sequence ID" value="NZ_BAAALL010000001.1"/>
</dbReference>
<evidence type="ECO:0000313" key="2">
    <source>
        <dbReference type="EMBL" id="NYJ78962.1"/>
    </source>
</evidence>
<comment type="caution">
    <text evidence="2">The sequence shown here is derived from an EMBL/GenBank/DDBJ whole genome shotgun (WGS) entry which is preliminary data.</text>
</comment>
<dbReference type="EMBL" id="JACCFY010000001">
    <property type="protein sequence ID" value="NYJ78962.1"/>
    <property type="molecule type" value="Genomic_DNA"/>
</dbReference>
<dbReference type="InterPro" id="IPR045596">
    <property type="entry name" value="DUF6459"/>
</dbReference>
<protein>
    <submittedName>
        <fullName evidence="2">Uncharacterized protein</fullName>
    </submittedName>
</protein>
<reference evidence="2 3" key="1">
    <citation type="submission" date="2020-07" db="EMBL/GenBank/DDBJ databases">
        <title>Sequencing the genomes of 1000 actinobacteria strains.</title>
        <authorList>
            <person name="Klenk H.-P."/>
        </authorList>
    </citation>
    <scope>NUCLEOTIDE SEQUENCE [LARGE SCALE GENOMIC DNA]</scope>
    <source>
        <strain evidence="2 3">DSM 15475</strain>
    </source>
</reference>
<organism evidence="2 3">
    <name type="scientific">Nesterenkonia xinjiangensis</name>
    <dbReference type="NCBI Taxonomy" id="225327"/>
    <lineage>
        <taxon>Bacteria</taxon>
        <taxon>Bacillati</taxon>
        <taxon>Actinomycetota</taxon>
        <taxon>Actinomycetes</taxon>
        <taxon>Micrococcales</taxon>
        <taxon>Micrococcaceae</taxon>
        <taxon>Nesterenkonia</taxon>
    </lineage>
</organism>
<gene>
    <name evidence="2" type="ORF">HNR09_002373</name>
</gene>